<dbReference type="InterPro" id="IPR016166">
    <property type="entry name" value="FAD-bd_PCMH"/>
</dbReference>
<feature type="domain" description="FAD-binding PCMH-type" evidence="6">
    <location>
        <begin position="59"/>
        <end position="231"/>
    </location>
</feature>
<keyword evidence="8" id="KW-1185">Reference proteome</keyword>
<gene>
    <name evidence="7" type="ORF">LECACI_7A003545</name>
</gene>
<evidence type="ECO:0000256" key="1">
    <source>
        <dbReference type="ARBA" id="ARBA00005466"/>
    </source>
</evidence>
<dbReference type="InterPro" id="IPR016167">
    <property type="entry name" value="FAD-bd_PCMH_sub1"/>
</dbReference>
<feature type="chain" id="PRO_5042597149" evidence="5">
    <location>
        <begin position="19"/>
        <end position="490"/>
    </location>
</feature>
<dbReference type="Gene3D" id="3.30.43.10">
    <property type="entry name" value="Uridine Diphospho-n-acetylenolpyruvylglucosamine Reductase, domain 2"/>
    <property type="match status" value="1"/>
</dbReference>
<feature type="signal peptide" evidence="5">
    <location>
        <begin position="1"/>
        <end position="18"/>
    </location>
</feature>
<evidence type="ECO:0000259" key="6">
    <source>
        <dbReference type="PROSITE" id="PS51387"/>
    </source>
</evidence>
<dbReference type="EMBL" id="CAVMBE010000017">
    <property type="protein sequence ID" value="CAK3968157.1"/>
    <property type="molecule type" value="Genomic_DNA"/>
</dbReference>
<organism evidence="7 8">
    <name type="scientific">Lecanosticta acicola</name>
    <dbReference type="NCBI Taxonomy" id="111012"/>
    <lineage>
        <taxon>Eukaryota</taxon>
        <taxon>Fungi</taxon>
        <taxon>Dikarya</taxon>
        <taxon>Ascomycota</taxon>
        <taxon>Pezizomycotina</taxon>
        <taxon>Dothideomycetes</taxon>
        <taxon>Dothideomycetidae</taxon>
        <taxon>Mycosphaerellales</taxon>
        <taxon>Mycosphaerellaceae</taxon>
        <taxon>Lecanosticta</taxon>
    </lineage>
</organism>
<dbReference type="PANTHER" id="PTHR42973:SF17">
    <property type="entry name" value="OXIDASE, PUTATIVE (AFU_ORTHOLOGUE AFUA_6G14340)-RELATED"/>
    <property type="match status" value="1"/>
</dbReference>
<proteinExistence type="inferred from homology"/>
<dbReference type="InterPro" id="IPR036318">
    <property type="entry name" value="FAD-bd_PCMH-like_sf"/>
</dbReference>
<dbReference type="Gene3D" id="3.40.462.20">
    <property type="match status" value="1"/>
</dbReference>
<dbReference type="PROSITE" id="PS51387">
    <property type="entry name" value="FAD_PCMH"/>
    <property type="match status" value="1"/>
</dbReference>
<evidence type="ECO:0000313" key="8">
    <source>
        <dbReference type="Proteomes" id="UP001296104"/>
    </source>
</evidence>
<evidence type="ECO:0000256" key="4">
    <source>
        <dbReference type="ARBA" id="ARBA00023002"/>
    </source>
</evidence>
<name>A0AAI9E9M5_9PEZI</name>
<keyword evidence="5" id="KW-0732">Signal</keyword>
<accession>A0AAI9E9M5</accession>
<evidence type="ECO:0000256" key="2">
    <source>
        <dbReference type="ARBA" id="ARBA00022630"/>
    </source>
</evidence>
<dbReference type="GO" id="GO:0071949">
    <property type="term" value="F:FAD binding"/>
    <property type="evidence" value="ECO:0007669"/>
    <property type="project" value="InterPro"/>
</dbReference>
<dbReference type="InterPro" id="IPR050416">
    <property type="entry name" value="FAD-linked_Oxidoreductase"/>
</dbReference>
<dbReference type="InterPro" id="IPR012951">
    <property type="entry name" value="BBE"/>
</dbReference>
<dbReference type="InterPro" id="IPR016169">
    <property type="entry name" value="FAD-bd_PCMH_sub2"/>
</dbReference>
<evidence type="ECO:0000256" key="3">
    <source>
        <dbReference type="ARBA" id="ARBA00022827"/>
    </source>
</evidence>
<dbReference type="Pfam" id="PF08031">
    <property type="entry name" value="BBE"/>
    <property type="match status" value="1"/>
</dbReference>
<reference evidence="7" key="1">
    <citation type="submission" date="2023-11" db="EMBL/GenBank/DDBJ databases">
        <authorList>
            <person name="Alioto T."/>
            <person name="Alioto T."/>
            <person name="Gomez Garrido J."/>
        </authorList>
    </citation>
    <scope>NUCLEOTIDE SEQUENCE</scope>
</reference>
<sequence>MSAIANLFTSTLAGIATAQSNSPFQQCVKKALSHDDSLYSFPQDILYQVQDVKIYNLDYPVIPAAVVYPKTTQQTSDVVVCAREAGIPIQARSGGHSYCNYGRGGENGYLSVDMKNRKEFTYNHQDHTITFGPGNRLQDLTNKMKPFGRTMAYGPSGHIGSGGHMTIGGIGVLGRQLGLGVDQVVEAECVLSNGTVVMTSATSSSDLFWAIRGAGFSFAIVTRFTMRTAPAPGDIVQFSYNITTGNAKALASTFRAWQDFVAQPHLTRRFGCTLSLFDKTLVFGGTYFGPRGDFNQLNLRRVLPGGDSKGLNVQSSVATKAFKDVESFALDAFGGIPAHFYAKSLKTTNRTLLSERAIDAMFNYIETADKGPVPWFITWDLEGGAIADVPQTSTAYWNRDAVYFMQSYVISPVGKTPDTSKRFLSGLNAVVQRETGIDDSAYPGYVDNQLQHPQKAYWGGNLERLERVKAMYDPENVIRNPQSVRPARGA</sequence>
<comment type="caution">
    <text evidence="7">The sequence shown here is derived from an EMBL/GenBank/DDBJ whole genome shotgun (WGS) entry which is preliminary data.</text>
</comment>
<keyword evidence="3" id="KW-0274">FAD</keyword>
<dbReference type="Gene3D" id="6.10.140.1160">
    <property type="match status" value="1"/>
</dbReference>
<dbReference type="InterPro" id="IPR006094">
    <property type="entry name" value="Oxid_FAD_bind_N"/>
</dbReference>
<dbReference type="Gene3D" id="3.30.465.10">
    <property type="match status" value="1"/>
</dbReference>
<dbReference type="GO" id="GO:0016491">
    <property type="term" value="F:oxidoreductase activity"/>
    <property type="evidence" value="ECO:0007669"/>
    <property type="project" value="UniProtKB-KW"/>
</dbReference>
<dbReference type="Pfam" id="PF01565">
    <property type="entry name" value="FAD_binding_4"/>
    <property type="match status" value="1"/>
</dbReference>
<evidence type="ECO:0000313" key="7">
    <source>
        <dbReference type="EMBL" id="CAK3968157.1"/>
    </source>
</evidence>
<protein>
    <submittedName>
        <fullName evidence="7">FAD-binding domain-containing</fullName>
    </submittedName>
</protein>
<comment type="similarity">
    <text evidence="1">Belongs to the oxygen-dependent FAD-linked oxidoreductase family.</text>
</comment>
<evidence type="ECO:0000256" key="5">
    <source>
        <dbReference type="SAM" id="SignalP"/>
    </source>
</evidence>
<dbReference type="PANTHER" id="PTHR42973">
    <property type="entry name" value="BINDING OXIDOREDUCTASE, PUTATIVE (AFU_ORTHOLOGUE AFUA_1G17690)-RELATED"/>
    <property type="match status" value="1"/>
</dbReference>
<dbReference type="Proteomes" id="UP001296104">
    <property type="component" value="Unassembled WGS sequence"/>
</dbReference>
<keyword evidence="2" id="KW-0285">Flavoprotein</keyword>
<keyword evidence="4" id="KW-0560">Oxidoreductase</keyword>
<dbReference type="AlphaFoldDB" id="A0AAI9E9M5"/>
<dbReference type="SUPFAM" id="SSF56176">
    <property type="entry name" value="FAD-binding/transporter-associated domain-like"/>
    <property type="match status" value="1"/>
</dbReference>